<dbReference type="Proteomes" id="UP000005007">
    <property type="component" value="Chromosome"/>
</dbReference>
<dbReference type="InterPro" id="IPR036956">
    <property type="entry name" value="Impact_N_sf"/>
</dbReference>
<dbReference type="GO" id="GO:0005737">
    <property type="term" value="C:cytoplasm"/>
    <property type="evidence" value="ECO:0007669"/>
    <property type="project" value="TreeGrafter"/>
</dbReference>
<evidence type="ECO:0000313" key="4">
    <source>
        <dbReference type="Proteomes" id="UP000005007"/>
    </source>
</evidence>
<proteinExistence type="inferred from homology"/>
<dbReference type="GO" id="GO:0006446">
    <property type="term" value="P:regulation of translational initiation"/>
    <property type="evidence" value="ECO:0007669"/>
    <property type="project" value="TreeGrafter"/>
</dbReference>
<dbReference type="PATRIC" id="fig|1163741.3.peg.1478"/>
<sequence>MKTLKNLIASKHQTKASRFLGYLMPFYDFEKTLLQLKKEHFKAAHFVTAFRYCLEGKITEGFSDDGEPKGSSGMPMLSVLRREDLINIGLVSVRYFGGTLLGVGGLMKAYATSALLCVENAKRENAFKDFVELETLSAHYSYKELDALQREIKKFSLQLSKKNFSNQSVEVEISGARENLQAFLQQNKMD</sequence>
<feature type="domain" description="Impact N-terminal" evidence="2">
    <location>
        <begin position="15"/>
        <end position="114"/>
    </location>
</feature>
<dbReference type="Gene3D" id="3.30.230.30">
    <property type="entry name" value="Impact, N-terminal domain"/>
    <property type="match status" value="1"/>
</dbReference>
<dbReference type="InterPro" id="IPR015796">
    <property type="entry name" value="Impact_YigZ-like"/>
</dbReference>
<comment type="similarity">
    <text evidence="1">Belongs to the IMPACT family.</text>
</comment>
<dbReference type="AlphaFoldDB" id="A0A0E0WDB3"/>
<dbReference type="KEGG" id="hhq:HPSH169_07315"/>
<dbReference type="NCBIfam" id="TIGR00257">
    <property type="entry name" value="IMPACT_YIGZ"/>
    <property type="match status" value="1"/>
</dbReference>
<protein>
    <submittedName>
        <fullName evidence="3">X-Pro dipeptidase</fullName>
    </submittedName>
</protein>
<dbReference type="InterPro" id="IPR001498">
    <property type="entry name" value="Impact_N"/>
</dbReference>
<dbReference type="Pfam" id="PF01205">
    <property type="entry name" value="Impact_N"/>
    <property type="match status" value="1"/>
</dbReference>
<organism evidence="3 4">
    <name type="scientific">Helicobacter pylori Shi169</name>
    <dbReference type="NCBI Taxonomy" id="1163741"/>
    <lineage>
        <taxon>Bacteria</taxon>
        <taxon>Pseudomonadati</taxon>
        <taxon>Campylobacterota</taxon>
        <taxon>Epsilonproteobacteria</taxon>
        <taxon>Campylobacterales</taxon>
        <taxon>Helicobacteraceae</taxon>
        <taxon>Helicobacter</taxon>
    </lineage>
</organism>
<dbReference type="InterPro" id="IPR023582">
    <property type="entry name" value="Impact"/>
</dbReference>
<dbReference type="PANTHER" id="PTHR16301">
    <property type="entry name" value="IMPACT-RELATED"/>
    <property type="match status" value="1"/>
</dbReference>
<dbReference type="HOGENOM" id="CLU_083552_1_2_7"/>
<evidence type="ECO:0000313" key="3">
    <source>
        <dbReference type="EMBL" id="AFI00120.1"/>
    </source>
</evidence>
<reference evidence="3 4" key="1">
    <citation type="submission" date="2012-04" db="EMBL/GenBank/DDBJ databases">
        <authorList>
            <person name="Kersulyte D."/>
            <person name="Cabrera L."/>
            <person name="Pacheco R."/>
            <person name="Herrera P."/>
            <person name="Rodriguez C."/>
            <person name="Gilman R.H."/>
            <person name="Berg D.E."/>
        </authorList>
    </citation>
    <scope>NUCLEOTIDE SEQUENCE [LARGE SCALE GENOMIC DNA]</scope>
    <source>
        <strain evidence="3 4">Shi169</strain>
    </source>
</reference>
<dbReference type="PANTHER" id="PTHR16301:SF20">
    <property type="entry name" value="IMPACT FAMILY MEMBER YIGZ"/>
    <property type="match status" value="1"/>
</dbReference>
<evidence type="ECO:0000256" key="1">
    <source>
        <dbReference type="ARBA" id="ARBA00007665"/>
    </source>
</evidence>
<accession>A0A0E0WDB3</accession>
<dbReference type="SUPFAM" id="SSF54211">
    <property type="entry name" value="Ribosomal protein S5 domain 2-like"/>
    <property type="match status" value="1"/>
</dbReference>
<gene>
    <name evidence="3" type="ORF">HPSH169_07315</name>
</gene>
<dbReference type="RefSeq" id="WP_000854177.1">
    <property type="nucleotide sequence ID" value="NC_017740.1"/>
</dbReference>
<dbReference type="InterPro" id="IPR020568">
    <property type="entry name" value="Ribosomal_Su5_D2-typ_SF"/>
</dbReference>
<dbReference type="EMBL" id="CP003473">
    <property type="protein sequence ID" value="AFI00120.1"/>
    <property type="molecule type" value="Genomic_DNA"/>
</dbReference>
<evidence type="ECO:0000259" key="2">
    <source>
        <dbReference type="Pfam" id="PF01205"/>
    </source>
</evidence>
<name>A0A0E0WDB3_HELPX</name>